<evidence type="ECO:0000259" key="10">
    <source>
        <dbReference type="SMART" id="SM00387"/>
    </source>
</evidence>
<keyword evidence="9" id="KW-0812">Transmembrane</keyword>
<keyword evidence="7" id="KW-0067">ATP-binding</keyword>
<dbReference type="Gene3D" id="3.30.565.10">
    <property type="entry name" value="Histidine kinase-like ATPase, C-terminal domain"/>
    <property type="match status" value="1"/>
</dbReference>
<dbReference type="PANTHER" id="PTHR24421:SF10">
    <property type="entry name" value="NITRATE_NITRITE SENSOR PROTEIN NARQ"/>
    <property type="match status" value="1"/>
</dbReference>
<keyword evidence="4" id="KW-0808">Transferase</keyword>
<dbReference type="Pfam" id="PF02518">
    <property type="entry name" value="HATPase_c"/>
    <property type="match status" value="1"/>
</dbReference>
<keyword evidence="3" id="KW-0597">Phosphoprotein</keyword>
<dbReference type="InterPro" id="IPR036890">
    <property type="entry name" value="HATPase_C_sf"/>
</dbReference>
<dbReference type="AlphaFoldDB" id="A0A543APY3"/>
<dbReference type="GO" id="GO:0005524">
    <property type="term" value="F:ATP binding"/>
    <property type="evidence" value="ECO:0007669"/>
    <property type="project" value="UniProtKB-KW"/>
</dbReference>
<dbReference type="InterPro" id="IPR011712">
    <property type="entry name" value="Sig_transdc_His_kin_sub3_dim/P"/>
</dbReference>
<feature type="transmembrane region" description="Helical" evidence="9">
    <location>
        <begin position="67"/>
        <end position="85"/>
    </location>
</feature>
<keyword evidence="8" id="KW-0902">Two-component regulatory system</keyword>
<dbReference type="Pfam" id="PF07730">
    <property type="entry name" value="HisKA_3"/>
    <property type="match status" value="1"/>
</dbReference>
<dbReference type="GO" id="GO:0046983">
    <property type="term" value="F:protein dimerization activity"/>
    <property type="evidence" value="ECO:0007669"/>
    <property type="project" value="InterPro"/>
</dbReference>
<gene>
    <name evidence="11" type="ORF">FB566_0116</name>
</gene>
<keyword evidence="6 11" id="KW-0418">Kinase</keyword>
<comment type="catalytic activity">
    <reaction evidence="1">
        <text>ATP + protein L-histidine = ADP + protein N-phospho-L-histidine.</text>
        <dbReference type="EC" id="2.7.13.3"/>
    </reaction>
</comment>
<dbReference type="GO" id="GO:0000155">
    <property type="term" value="F:phosphorelay sensor kinase activity"/>
    <property type="evidence" value="ECO:0007669"/>
    <property type="project" value="InterPro"/>
</dbReference>
<reference evidence="11 12" key="1">
    <citation type="submission" date="2019-06" db="EMBL/GenBank/DDBJ databases">
        <title>Sequencing the genomes of 1000 actinobacteria strains.</title>
        <authorList>
            <person name="Klenk H.-P."/>
        </authorList>
    </citation>
    <scope>NUCLEOTIDE SEQUENCE [LARGE SCALE GENOMIC DNA]</scope>
    <source>
        <strain evidence="11 12">DSM 45928</strain>
    </source>
</reference>
<keyword evidence="9" id="KW-1133">Transmembrane helix</keyword>
<feature type="transmembrane region" description="Helical" evidence="9">
    <location>
        <begin position="138"/>
        <end position="156"/>
    </location>
</feature>
<dbReference type="InterPro" id="IPR003594">
    <property type="entry name" value="HATPase_dom"/>
</dbReference>
<dbReference type="Pfam" id="PF23539">
    <property type="entry name" value="DUF7134"/>
    <property type="match status" value="1"/>
</dbReference>
<dbReference type="Proteomes" id="UP000317043">
    <property type="component" value="Unassembled WGS sequence"/>
</dbReference>
<evidence type="ECO:0000256" key="2">
    <source>
        <dbReference type="ARBA" id="ARBA00012438"/>
    </source>
</evidence>
<evidence type="ECO:0000256" key="9">
    <source>
        <dbReference type="SAM" id="Phobius"/>
    </source>
</evidence>
<dbReference type="InterPro" id="IPR055558">
    <property type="entry name" value="DUF7134"/>
</dbReference>
<accession>A0A543APY3</accession>
<evidence type="ECO:0000256" key="5">
    <source>
        <dbReference type="ARBA" id="ARBA00022741"/>
    </source>
</evidence>
<evidence type="ECO:0000256" key="7">
    <source>
        <dbReference type="ARBA" id="ARBA00022840"/>
    </source>
</evidence>
<keyword evidence="12" id="KW-1185">Reference proteome</keyword>
<evidence type="ECO:0000256" key="8">
    <source>
        <dbReference type="ARBA" id="ARBA00023012"/>
    </source>
</evidence>
<dbReference type="EMBL" id="VFOW01000001">
    <property type="protein sequence ID" value="TQL74630.1"/>
    <property type="molecule type" value="Genomic_DNA"/>
</dbReference>
<comment type="caution">
    <text evidence="11">The sequence shown here is derived from an EMBL/GenBank/DDBJ whole genome shotgun (WGS) entry which is preliminary data.</text>
</comment>
<dbReference type="GO" id="GO:0016020">
    <property type="term" value="C:membrane"/>
    <property type="evidence" value="ECO:0007669"/>
    <property type="project" value="InterPro"/>
</dbReference>
<name>A0A543APY3_9ACTN</name>
<proteinExistence type="predicted"/>
<evidence type="ECO:0000313" key="12">
    <source>
        <dbReference type="Proteomes" id="UP000317043"/>
    </source>
</evidence>
<dbReference type="InParanoid" id="A0A543APY3"/>
<dbReference type="PANTHER" id="PTHR24421">
    <property type="entry name" value="NITRATE/NITRITE SENSOR PROTEIN NARX-RELATED"/>
    <property type="match status" value="1"/>
</dbReference>
<dbReference type="Gene3D" id="1.20.5.1930">
    <property type="match status" value="1"/>
</dbReference>
<keyword evidence="5" id="KW-0547">Nucleotide-binding</keyword>
<dbReference type="SUPFAM" id="SSF55874">
    <property type="entry name" value="ATPase domain of HSP90 chaperone/DNA topoisomerase II/histidine kinase"/>
    <property type="match status" value="1"/>
</dbReference>
<dbReference type="SMART" id="SM00387">
    <property type="entry name" value="HATPase_c"/>
    <property type="match status" value="1"/>
</dbReference>
<evidence type="ECO:0000256" key="1">
    <source>
        <dbReference type="ARBA" id="ARBA00000085"/>
    </source>
</evidence>
<keyword evidence="9" id="KW-0472">Membrane</keyword>
<organism evidence="11 12">
    <name type="scientific">Stackebrandtia endophytica</name>
    <dbReference type="NCBI Taxonomy" id="1496996"/>
    <lineage>
        <taxon>Bacteria</taxon>
        <taxon>Bacillati</taxon>
        <taxon>Actinomycetota</taxon>
        <taxon>Actinomycetes</taxon>
        <taxon>Glycomycetales</taxon>
        <taxon>Glycomycetaceae</taxon>
        <taxon>Stackebrandtia</taxon>
    </lineage>
</organism>
<evidence type="ECO:0000256" key="3">
    <source>
        <dbReference type="ARBA" id="ARBA00022553"/>
    </source>
</evidence>
<protein>
    <recommendedName>
        <fullName evidence="2">histidine kinase</fullName>
        <ecNumber evidence="2">2.7.13.3</ecNumber>
    </recommendedName>
</protein>
<feature type="transmembrane region" description="Helical" evidence="9">
    <location>
        <begin position="105"/>
        <end position="126"/>
    </location>
</feature>
<sequence length="383" mass="40298">MRCIQWAVRFVGMADSIGRVSAADVGVAAGVLVLVTIDELAAVADAGGGLGVVMAVSLVLRRVAPRSVLLLTVALLLLYSVYGVPSLVTSVPVLVAVYTAMLAGWRWFTIGLVSPVLLGVVVGGIVDGGGPVRDRIAAALLPVGWFVAAAVLGEVIRQYRAYLAQARELAEQAVRSREEVAARRAGQERLRIARELHDSLTHAISVIKLQAGVAVHLARKRGEEVPEALSAIQLASQDANRELRATLRVLRDEEPVASIDRLGDLVERSRAAGLGVAVECDGELTGLPTVTGHAVYRVVQEALTNVVKHAPGAEVRVRLATRADRVEVAVVNDGRSVGDVVEGMGLTGMRERVEALGGRLRVGAGDEGGFGVRAELPVEEVAA</sequence>
<dbReference type="EC" id="2.7.13.3" evidence="2"/>
<evidence type="ECO:0000313" key="11">
    <source>
        <dbReference type="EMBL" id="TQL74630.1"/>
    </source>
</evidence>
<evidence type="ECO:0000256" key="4">
    <source>
        <dbReference type="ARBA" id="ARBA00022679"/>
    </source>
</evidence>
<evidence type="ECO:0000256" key="6">
    <source>
        <dbReference type="ARBA" id="ARBA00022777"/>
    </source>
</evidence>
<dbReference type="InterPro" id="IPR050482">
    <property type="entry name" value="Sensor_HK_TwoCompSys"/>
</dbReference>
<dbReference type="CDD" id="cd16917">
    <property type="entry name" value="HATPase_UhpB-NarQ-NarX-like"/>
    <property type="match status" value="1"/>
</dbReference>
<feature type="transmembrane region" description="Helical" evidence="9">
    <location>
        <begin position="32"/>
        <end position="60"/>
    </location>
</feature>
<feature type="domain" description="Histidine kinase/HSP90-like ATPase" evidence="10">
    <location>
        <begin position="290"/>
        <end position="380"/>
    </location>
</feature>